<keyword evidence="3" id="KW-1185">Reference proteome</keyword>
<dbReference type="Gene3D" id="1.20.120.450">
    <property type="entry name" value="dinb family like domain"/>
    <property type="match status" value="1"/>
</dbReference>
<sequence length="182" mass="20831">MNTLQSLKQFEPLKEQYERELDLFTLEQLQQKPAENEWSIGQVYVHLINSALYMQLSSAEQCLSEETQASVSPSDSTSEMNERKNAIFAEGSLPPIRVHVDPFPGYTPIQPSSKEELIQGMGEVLSRMKELEPTLAGAPEHRTIPHPGFGEMNAKEWFLLIEMHFRHHLRQLERLKPFAASI</sequence>
<gene>
    <name evidence="2" type="ORF">SAMN04487969_10727</name>
</gene>
<dbReference type="InterPro" id="IPR034660">
    <property type="entry name" value="DinB/YfiT-like"/>
</dbReference>
<reference evidence="3" key="1">
    <citation type="submission" date="2016-10" db="EMBL/GenBank/DDBJ databases">
        <authorList>
            <person name="Varghese N."/>
            <person name="Submissions S."/>
        </authorList>
    </citation>
    <scope>NUCLEOTIDE SEQUENCE [LARGE SCALE GENOMIC DNA]</scope>
    <source>
        <strain evidence="3">CGMCC 1.10223</strain>
    </source>
</reference>
<evidence type="ECO:0000313" key="2">
    <source>
        <dbReference type="EMBL" id="SFE80279.1"/>
    </source>
</evidence>
<name>A0A1I2DIL7_9BACL</name>
<organism evidence="2 3">
    <name type="scientific">Paenibacillus algorifonticola</name>
    <dbReference type="NCBI Taxonomy" id="684063"/>
    <lineage>
        <taxon>Bacteria</taxon>
        <taxon>Bacillati</taxon>
        <taxon>Bacillota</taxon>
        <taxon>Bacilli</taxon>
        <taxon>Bacillales</taxon>
        <taxon>Paenibacillaceae</taxon>
        <taxon>Paenibacillus</taxon>
    </lineage>
</organism>
<dbReference type="Pfam" id="PF12867">
    <property type="entry name" value="DinB_2"/>
    <property type="match status" value="1"/>
</dbReference>
<dbReference type="SUPFAM" id="SSF109854">
    <property type="entry name" value="DinB/YfiT-like putative metalloenzymes"/>
    <property type="match status" value="1"/>
</dbReference>
<evidence type="ECO:0000259" key="1">
    <source>
        <dbReference type="Pfam" id="PF12867"/>
    </source>
</evidence>
<feature type="domain" description="DinB-like" evidence="1">
    <location>
        <begin position="15"/>
        <end position="172"/>
    </location>
</feature>
<dbReference type="OrthoDB" id="1495892at2"/>
<proteinExistence type="predicted"/>
<dbReference type="RefSeq" id="WP_046232754.1">
    <property type="nucleotide sequence ID" value="NZ_FONN01000007.1"/>
</dbReference>
<dbReference type="InterPro" id="IPR024775">
    <property type="entry name" value="DinB-like"/>
</dbReference>
<dbReference type="EMBL" id="FONN01000007">
    <property type="protein sequence ID" value="SFE80279.1"/>
    <property type="molecule type" value="Genomic_DNA"/>
</dbReference>
<evidence type="ECO:0000313" key="3">
    <source>
        <dbReference type="Proteomes" id="UP000183410"/>
    </source>
</evidence>
<accession>A0A1I2DIL7</accession>
<dbReference type="Proteomes" id="UP000183410">
    <property type="component" value="Unassembled WGS sequence"/>
</dbReference>
<dbReference type="AlphaFoldDB" id="A0A1I2DIL7"/>
<protein>
    <submittedName>
        <fullName evidence="2">DinB superfamily protein</fullName>
    </submittedName>
</protein>